<dbReference type="RefSeq" id="WP_161704289.1">
    <property type="nucleotide sequence ID" value="NZ_JAAAHS010000402.1"/>
</dbReference>
<organism evidence="2 3">
    <name type="scientific">Streptomyces boluensis</name>
    <dbReference type="NCBI Taxonomy" id="1775135"/>
    <lineage>
        <taxon>Bacteria</taxon>
        <taxon>Bacillati</taxon>
        <taxon>Actinomycetota</taxon>
        <taxon>Actinomycetes</taxon>
        <taxon>Kitasatosporales</taxon>
        <taxon>Streptomycetaceae</taxon>
        <taxon>Streptomyces</taxon>
    </lineage>
</organism>
<comment type="caution">
    <text evidence="2">The sequence shown here is derived from an EMBL/GenBank/DDBJ whole genome shotgun (WGS) entry which is preliminary data.</text>
</comment>
<dbReference type="Proteomes" id="UP000598297">
    <property type="component" value="Unassembled WGS sequence"/>
</dbReference>
<feature type="region of interest" description="Disordered" evidence="1">
    <location>
        <begin position="1"/>
        <end position="28"/>
    </location>
</feature>
<name>A0A964UV55_9ACTN</name>
<sequence length="75" mass="8562">MTPRADPRRSAGQALAEPGPYADLWSDPLGGPTAGLHGVIVERLERLEPLRGQLRGFRRWQTLDDRMRLSRKEPW</sequence>
<accession>A0A964UV55</accession>
<evidence type="ECO:0000313" key="3">
    <source>
        <dbReference type="Proteomes" id="UP000598297"/>
    </source>
</evidence>
<evidence type="ECO:0000313" key="2">
    <source>
        <dbReference type="EMBL" id="NBE55998.1"/>
    </source>
</evidence>
<dbReference type="EMBL" id="JAAAHS010000402">
    <property type="protein sequence ID" value="NBE55998.1"/>
    <property type="molecule type" value="Genomic_DNA"/>
</dbReference>
<evidence type="ECO:0000256" key="1">
    <source>
        <dbReference type="SAM" id="MobiDB-lite"/>
    </source>
</evidence>
<protein>
    <submittedName>
        <fullName evidence="2">Uncharacterized protein</fullName>
    </submittedName>
</protein>
<dbReference type="AlphaFoldDB" id="A0A964UV55"/>
<gene>
    <name evidence="2" type="ORF">GUY60_32085</name>
</gene>
<keyword evidence="3" id="KW-1185">Reference proteome</keyword>
<proteinExistence type="predicted"/>
<reference evidence="2" key="1">
    <citation type="submission" date="2020-01" db="EMBL/GenBank/DDBJ databases">
        <title>Whole-genome analyses of novel actinobacteria.</title>
        <authorList>
            <person name="Sahin N."/>
        </authorList>
    </citation>
    <scope>NUCLEOTIDE SEQUENCE</scope>
    <source>
        <strain evidence="2">YC537</strain>
    </source>
</reference>